<dbReference type="RefSeq" id="WP_310307146.1">
    <property type="nucleotide sequence ID" value="NZ_BAAAXB010000001.1"/>
</dbReference>
<comment type="caution">
    <text evidence="1">The sequence shown here is derived from an EMBL/GenBank/DDBJ whole genome shotgun (WGS) entry which is preliminary data.</text>
</comment>
<gene>
    <name evidence="1" type="ORF">J2S66_002533</name>
</gene>
<dbReference type="Proteomes" id="UP001268819">
    <property type="component" value="Unassembled WGS sequence"/>
</dbReference>
<protein>
    <recommendedName>
        <fullName evidence="3">Universal stress protein family protein</fullName>
    </recommendedName>
</protein>
<accession>A0ABU1PW77</accession>
<dbReference type="EMBL" id="JAVDSG010000001">
    <property type="protein sequence ID" value="MDR6594149.1"/>
    <property type="molecule type" value="Genomic_DNA"/>
</dbReference>
<evidence type="ECO:0008006" key="3">
    <source>
        <dbReference type="Google" id="ProtNLM"/>
    </source>
</evidence>
<dbReference type="SUPFAM" id="SSF52402">
    <property type="entry name" value="Adenine nucleotide alpha hydrolases-like"/>
    <property type="match status" value="1"/>
</dbReference>
<reference evidence="1 2" key="1">
    <citation type="submission" date="2023-07" db="EMBL/GenBank/DDBJ databases">
        <title>Sequencing the genomes of 1000 actinobacteria strains.</title>
        <authorList>
            <person name="Klenk H.-P."/>
        </authorList>
    </citation>
    <scope>NUCLEOTIDE SEQUENCE [LARGE SCALE GENOMIC DNA]</scope>
    <source>
        <strain evidence="1 2">DSM 43749</strain>
    </source>
</reference>
<sequence length="237" mass="24200">MTGITPRAAAVDPAPPPDRPAHVLLRTSADDLDALSWAESYARRRGLGVVVGSGDPVTGSGVADVVVVNSRTDEDRALALLVATSARCPVVAVPPGGTWRDDLPVLVGVRGDRPSEATLLSGFALARVLGSGLRAVCCTREPVTATPTARAAASVVDRCARRHPDVPVDTRVARSHPVTGLARHAGSASLLVLGRTSTAGSPTSRLLLDRCTRPVALIGPLVDSPGAADGTAVLPTA</sequence>
<keyword evidence="2" id="KW-1185">Reference proteome</keyword>
<evidence type="ECO:0000313" key="1">
    <source>
        <dbReference type="EMBL" id="MDR6594149.1"/>
    </source>
</evidence>
<name>A0ABU1PW77_9PSEU</name>
<organism evidence="1 2">
    <name type="scientific">Saccharothrix longispora</name>
    <dbReference type="NCBI Taxonomy" id="33920"/>
    <lineage>
        <taxon>Bacteria</taxon>
        <taxon>Bacillati</taxon>
        <taxon>Actinomycetota</taxon>
        <taxon>Actinomycetes</taxon>
        <taxon>Pseudonocardiales</taxon>
        <taxon>Pseudonocardiaceae</taxon>
        <taxon>Saccharothrix</taxon>
    </lineage>
</organism>
<dbReference type="Gene3D" id="3.40.50.12370">
    <property type="match status" value="1"/>
</dbReference>
<evidence type="ECO:0000313" key="2">
    <source>
        <dbReference type="Proteomes" id="UP001268819"/>
    </source>
</evidence>
<proteinExistence type="predicted"/>